<proteinExistence type="predicted"/>
<evidence type="ECO:0000259" key="2">
    <source>
        <dbReference type="Pfam" id="PF01738"/>
    </source>
</evidence>
<dbReference type="SUPFAM" id="SSF53474">
    <property type="entry name" value="alpha/beta-Hydrolases"/>
    <property type="match status" value="1"/>
</dbReference>
<sequence length="285" mass="30484">MKALFVLLLLPSAHSIALRAAWGRAVGVVAPVVHHIVEPHQLQSTTLDRLTNVAIPSDEGREVLAFTARPADGSTGPRPVLVLLHEFFGLSESIVDKAQGLADELDCLVVAPDVFRGVTTDFIPRAIWLALSTPQPRVNADIDAVLRWAAAQDDVDAERVAVMGFCFGGGKAIGYTTQARRDAATVVFYGAPVTDVAALRGLAAPVCGCYGKDDAQFPQFVVDGFRDALAEAGVEHTVVSYDGVGHAFWKDMGQIARQEAPQAEAYGLATGFLRAFFEGKRDAVR</sequence>
<dbReference type="InterPro" id="IPR029058">
    <property type="entry name" value="AB_hydrolase_fold"/>
</dbReference>
<feature type="domain" description="Dienelactone hydrolase" evidence="2">
    <location>
        <begin position="66"/>
        <end position="276"/>
    </location>
</feature>
<organism evidence="3">
    <name type="scientific">Phaeocystis antarctica</name>
    <dbReference type="NCBI Taxonomy" id="33657"/>
    <lineage>
        <taxon>Eukaryota</taxon>
        <taxon>Haptista</taxon>
        <taxon>Haptophyta</taxon>
        <taxon>Prymnesiophyceae</taxon>
        <taxon>Phaeocystales</taxon>
        <taxon>Phaeocystaceae</taxon>
        <taxon>Phaeocystis</taxon>
    </lineage>
</organism>
<dbReference type="AlphaFoldDB" id="A0A7S0NG59"/>
<protein>
    <recommendedName>
        <fullName evidence="2">Dienelactone hydrolase domain-containing protein</fullName>
    </recommendedName>
</protein>
<dbReference type="PANTHER" id="PTHR46623">
    <property type="entry name" value="CARBOXYMETHYLENEBUTENOLIDASE-RELATED"/>
    <property type="match status" value="1"/>
</dbReference>
<evidence type="ECO:0000256" key="1">
    <source>
        <dbReference type="SAM" id="SignalP"/>
    </source>
</evidence>
<name>A0A7S0NG59_9EUKA</name>
<evidence type="ECO:0000313" key="3">
    <source>
        <dbReference type="EMBL" id="CAD8511467.1"/>
    </source>
</evidence>
<gene>
    <name evidence="3" type="ORF">PANT1444_LOCUS21124</name>
</gene>
<reference evidence="3" key="1">
    <citation type="submission" date="2021-01" db="EMBL/GenBank/DDBJ databases">
        <authorList>
            <person name="Corre E."/>
            <person name="Pelletier E."/>
            <person name="Niang G."/>
            <person name="Scheremetjew M."/>
            <person name="Finn R."/>
            <person name="Kale V."/>
            <person name="Holt S."/>
            <person name="Cochrane G."/>
            <person name="Meng A."/>
            <person name="Brown T."/>
            <person name="Cohen L."/>
        </authorList>
    </citation>
    <scope>NUCLEOTIDE SEQUENCE</scope>
    <source>
        <strain evidence="3">CCMP1374</strain>
    </source>
</reference>
<feature type="signal peptide" evidence="1">
    <location>
        <begin position="1"/>
        <end position="15"/>
    </location>
</feature>
<dbReference type="InterPro" id="IPR002925">
    <property type="entry name" value="Dienelactn_hydro"/>
</dbReference>
<accession>A0A7S0NG59</accession>
<feature type="chain" id="PRO_5031493128" description="Dienelactone hydrolase domain-containing protein" evidence="1">
    <location>
        <begin position="16"/>
        <end position="285"/>
    </location>
</feature>
<dbReference type="PANTHER" id="PTHR46623:SF7">
    <property type="entry name" value="CARBOXYMETHYLENEBUTENOLIDASE"/>
    <property type="match status" value="1"/>
</dbReference>
<keyword evidence="1" id="KW-0732">Signal</keyword>
<dbReference type="InterPro" id="IPR051049">
    <property type="entry name" value="Dienelactone_hydrolase-like"/>
</dbReference>
<dbReference type="Gene3D" id="3.40.50.1820">
    <property type="entry name" value="alpha/beta hydrolase"/>
    <property type="match status" value="1"/>
</dbReference>
<dbReference type="EMBL" id="HBEP01037286">
    <property type="protein sequence ID" value="CAD8511467.1"/>
    <property type="molecule type" value="Transcribed_RNA"/>
</dbReference>
<dbReference type="Pfam" id="PF01738">
    <property type="entry name" value="DLH"/>
    <property type="match status" value="1"/>
</dbReference>
<dbReference type="GO" id="GO:0016787">
    <property type="term" value="F:hydrolase activity"/>
    <property type="evidence" value="ECO:0007669"/>
    <property type="project" value="InterPro"/>
</dbReference>